<evidence type="ECO:0000313" key="5">
    <source>
        <dbReference type="Proteomes" id="UP001232148"/>
    </source>
</evidence>
<dbReference type="EMBL" id="MU842958">
    <property type="protein sequence ID" value="KAK2024668.1"/>
    <property type="molecule type" value="Genomic_DNA"/>
</dbReference>
<comment type="caution">
    <text evidence="4">The sequence shown here is derived from an EMBL/GenBank/DDBJ whole genome shotgun (WGS) entry which is preliminary data.</text>
</comment>
<protein>
    <recommendedName>
        <fullName evidence="3">Zn(2)-C6 fungal-type domain-containing protein</fullName>
    </recommendedName>
</protein>
<dbReference type="InterPro" id="IPR021858">
    <property type="entry name" value="Fun_TF"/>
</dbReference>
<feature type="region of interest" description="Disordered" evidence="2">
    <location>
        <begin position="34"/>
        <end position="77"/>
    </location>
</feature>
<dbReference type="PROSITE" id="PS50048">
    <property type="entry name" value="ZN2_CY6_FUNGAL_2"/>
    <property type="match status" value="1"/>
</dbReference>
<dbReference type="SUPFAM" id="SSF57701">
    <property type="entry name" value="Zn2/Cys6 DNA-binding domain"/>
    <property type="match status" value="1"/>
</dbReference>
<dbReference type="InterPro" id="IPR036864">
    <property type="entry name" value="Zn2-C6_fun-type_DNA-bd_sf"/>
</dbReference>
<dbReference type="InterPro" id="IPR053157">
    <property type="entry name" value="Sterol_Uptake_Regulator"/>
</dbReference>
<gene>
    <name evidence="4" type="ORF">LX32DRAFT_697014</name>
</gene>
<evidence type="ECO:0000259" key="3">
    <source>
        <dbReference type="PROSITE" id="PS50048"/>
    </source>
</evidence>
<dbReference type="SMART" id="SM00066">
    <property type="entry name" value="GAL4"/>
    <property type="match status" value="1"/>
</dbReference>
<dbReference type="Proteomes" id="UP001232148">
    <property type="component" value="Unassembled WGS sequence"/>
</dbReference>
<sequence>MVTRRSHTKSRSGCRDCKRRKVKCDEAYPSCFNCTRQGIPCSLSTSRASPPSRTTPQTPSSAPPSASGPSPEEAPGAFPDAAAAVRRGGPAPQPPPTIELWGRGLELMHHYALHTADTISSHPGIRHVWRVVVPEMAYDCPFLAHGVLAMAALHKAHLLPPERDTYLGLATSHQNAGLEGFRALLHTVDDATWQPFFCFASLVTFYVASLPAHDGGGGGGGGGYDAPDVTALFVFVRGVKAILEPYQTRLSRTRLAPLVEGVWIVDPGDPEYENPALHRSPLPPDIFDALRRLAAFLDEHLAAGDAARRADYAVAVAELRKAAYLVAHAGARPEVGMVVFWPYVLSDAVAADVRAAAPCAAVLLAHFAVLLCAVERGYWFLGGWSRRLLDAADARLAGLPALAGALAWPRKQILELYGQ</sequence>
<keyword evidence="5" id="KW-1185">Reference proteome</keyword>
<dbReference type="GO" id="GO:0001228">
    <property type="term" value="F:DNA-binding transcription activator activity, RNA polymerase II-specific"/>
    <property type="evidence" value="ECO:0007669"/>
    <property type="project" value="TreeGrafter"/>
</dbReference>
<keyword evidence="1" id="KW-0539">Nucleus</keyword>
<dbReference type="PROSITE" id="PS00463">
    <property type="entry name" value="ZN2_CY6_FUNGAL_1"/>
    <property type="match status" value="1"/>
</dbReference>
<name>A0AAD9H9E8_9PEZI</name>
<evidence type="ECO:0000313" key="4">
    <source>
        <dbReference type="EMBL" id="KAK2024668.1"/>
    </source>
</evidence>
<evidence type="ECO:0000256" key="2">
    <source>
        <dbReference type="SAM" id="MobiDB-lite"/>
    </source>
</evidence>
<accession>A0AAD9H9E8</accession>
<dbReference type="InterPro" id="IPR001138">
    <property type="entry name" value="Zn2Cys6_DnaBD"/>
</dbReference>
<evidence type="ECO:0000256" key="1">
    <source>
        <dbReference type="ARBA" id="ARBA00023242"/>
    </source>
</evidence>
<proteinExistence type="predicted"/>
<dbReference type="Gene3D" id="4.10.240.10">
    <property type="entry name" value="Zn(2)-C6 fungal-type DNA-binding domain"/>
    <property type="match status" value="1"/>
</dbReference>
<dbReference type="PANTHER" id="PTHR47784:SF5">
    <property type="entry name" value="STEROL UPTAKE CONTROL PROTEIN 2"/>
    <property type="match status" value="1"/>
</dbReference>
<dbReference type="CDD" id="cd00067">
    <property type="entry name" value="GAL4"/>
    <property type="match status" value="1"/>
</dbReference>
<dbReference type="GO" id="GO:0008270">
    <property type="term" value="F:zinc ion binding"/>
    <property type="evidence" value="ECO:0007669"/>
    <property type="project" value="InterPro"/>
</dbReference>
<dbReference type="Pfam" id="PF11951">
    <property type="entry name" value="Fungal_trans_2"/>
    <property type="match status" value="1"/>
</dbReference>
<organism evidence="4 5">
    <name type="scientific">Colletotrichum zoysiae</name>
    <dbReference type="NCBI Taxonomy" id="1216348"/>
    <lineage>
        <taxon>Eukaryota</taxon>
        <taxon>Fungi</taxon>
        <taxon>Dikarya</taxon>
        <taxon>Ascomycota</taxon>
        <taxon>Pezizomycotina</taxon>
        <taxon>Sordariomycetes</taxon>
        <taxon>Hypocreomycetidae</taxon>
        <taxon>Glomerellales</taxon>
        <taxon>Glomerellaceae</taxon>
        <taxon>Colletotrichum</taxon>
        <taxon>Colletotrichum graminicola species complex</taxon>
    </lineage>
</organism>
<feature type="compositionally biased region" description="Low complexity" evidence="2">
    <location>
        <begin position="44"/>
        <end position="77"/>
    </location>
</feature>
<feature type="domain" description="Zn(2)-C6 fungal-type" evidence="3">
    <location>
        <begin position="13"/>
        <end position="43"/>
    </location>
</feature>
<dbReference type="Pfam" id="PF00172">
    <property type="entry name" value="Zn_clus"/>
    <property type="match status" value="1"/>
</dbReference>
<reference evidence="4" key="1">
    <citation type="submission" date="2021-06" db="EMBL/GenBank/DDBJ databases">
        <title>Comparative genomics, transcriptomics and evolutionary studies reveal genomic signatures of adaptation to plant cell wall in hemibiotrophic fungi.</title>
        <authorList>
            <consortium name="DOE Joint Genome Institute"/>
            <person name="Baroncelli R."/>
            <person name="Diaz J.F."/>
            <person name="Benocci T."/>
            <person name="Peng M."/>
            <person name="Battaglia E."/>
            <person name="Haridas S."/>
            <person name="Andreopoulos W."/>
            <person name="Labutti K."/>
            <person name="Pangilinan J."/>
            <person name="Floch G.L."/>
            <person name="Makela M.R."/>
            <person name="Henrissat B."/>
            <person name="Grigoriev I.V."/>
            <person name="Crouch J.A."/>
            <person name="De Vries R.P."/>
            <person name="Sukno S.A."/>
            <person name="Thon M.R."/>
        </authorList>
    </citation>
    <scope>NUCLEOTIDE SEQUENCE</scope>
    <source>
        <strain evidence="4">MAFF235873</strain>
    </source>
</reference>
<dbReference type="PANTHER" id="PTHR47784">
    <property type="entry name" value="STEROL UPTAKE CONTROL PROTEIN 2"/>
    <property type="match status" value="1"/>
</dbReference>
<dbReference type="AlphaFoldDB" id="A0AAD9H9E8"/>